<dbReference type="Proteomes" id="UP000241071">
    <property type="component" value="Segment"/>
</dbReference>
<name>M1PMT6_9VIRU</name>
<dbReference type="EMBL" id="KC008572">
    <property type="protein sequence ID" value="AGF85291.1"/>
    <property type="molecule type" value="Genomic_DNA"/>
</dbReference>
<protein>
    <submittedName>
        <fullName evidence="1">Uncharacterized protein</fullName>
    </submittedName>
</protein>
<proteinExistence type="predicted"/>
<accession>M1PMT6</accession>
<organism evidence="1 2">
    <name type="scientific">Moumouvirus goulette</name>
    <dbReference type="NCBI Taxonomy" id="1247379"/>
    <lineage>
        <taxon>Viruses</taxon>
        <taxon>Varidnaviria</taxon>
        <taxon>Bamfordvirae</taxon>
        <taxon>Nucleocytoviricota</taxon>
        <taxon>Megaviricetes</taxon>
        <taxon>Imitervirales</taxon>
        <taxon>Mimiviridae</taxon>
        <taxon>Megamimivirinae</taxon>
        <taxon>Moumouvirus</taxon>
        <taxon>Moumouvirus goulettemassiliense</taxon>
    </lineage>
</organism>
<sequence>METKYKHLESLFKEIEFLEVNSSHTQTYKGRMEDYECASLINEASRLITELEKEISETTINNSSDNIKFDETQLDEYIKMLSLPNPKFSDILYISEFLKKGSFLVPKSINIHENMENDVSVENILK</sequence>
<evidence type="ECO:0000313" key="2">
    <source>
        <dbReference type="Proteomes" id="UP000241071"/>
    </source>
</evidence>
<gene>
    <name evidence="1" type="ORF">glt_00482</name>
</gene>
<evidence type="ECO:0000313" key="1">
    <source>
        <dbReference type="EMBL" id="AGF85291.1"/>
    </source>
</evidence>
<reference evidence="1 2" key="1">
    <citation type="submission" date="2012-10" db="EMBL/GenBank/DDBJ databases">
        <title>Complete genome sequence of Moumouvirus goulette.</title>
        <authorList>
            <person name="Fournous G."/>
            <person name="Bougalmi M."/>
            <person name="Colson P."/>
        </authorList>
    </citation>
    <scope>NUCLEOTIDE SEQUENCE [LARGE SCALE GENOMIC DNA]</scope>
</reference>
<keyword evidence="2" id="KW-1185">Reference proteome</keyword>